<feature type="region of interest" description="Disordered" evidence="1">
    <location>
        <begin position="283"/>
        <end position="314"/>
    </location>
</feature>
<feature type="chain" id="PRO_5045398627" evidence="2">
    <location>
        <begin position="18"/>
        <end position="460"/>
    </location>
</feature>
<dbReference type="EMBL" id="JAVLET010000001">
    <property type="protein sequence ID" value="KAL0475539.1"/>
    <property type="molecule type" value="Genomic_DNA"/>
</dbReference>
<reference evidence="3 4" key="1">
    <citation type="submission" date="2023-09" db="EMBL/GenBank/DDBJ databases">
        <title>Multi-omics analysis of a traditional fermented food reveals byproduct-associated fungal strains for waste-to-food upcycling.</title>
        <authorList>
            <consortium name="Lawrence Berkeley National Laboratory"/>
            <person name="Rekdal V.M."/>
            <person name="Villalobos-Escobedo J.M."/>
            <person name="Rodriguez-Valeron N."/>
            <person name="Garcia M.O."/>
            <person name="Vasquez D.P."/>
            <person name="Damayanti I."/>
            <person name="Sorensen P.M."/>
            <person name="Baidoo E.E."/>
            <person name="De Carvalho A.C."/>
            <person name="Riley R."/>
            <person name="Lipzen A."/>
            <person name="He G."/>
            <person name="Yan M."/>
            <person name="Haridas S."/>
            <person name="Daum C."/>
            <person name="Yoshinaga Y."/>
            <person name="Ng V."/>
            <person name="Grigoriev I.V."/>
            <person name="Munk R."/>
            <person name="Nuraida L."/>
            <person name="Wijaya C.H."/>
            <person name="Morales P.-C."/>
            <person name="Keasling J.D."/>
        </authorList>
    </citation>
    <scope>NUCLEOTIDE SEQUENCE [LARGE SCALE GENOMIC DNA]</scope>
    <source>
        <strain evidence="3 4">FGSC 2613</strain>
    </source>
</reference>
<organism evidence="3 4">
    <name type="scientific">Neurospora intermedia</name>
    <dbReference type="NCBI Taxonomy" id="5142"/>
    <lineage>
        <taxon>Eukaryota</taxon>
        <taxon>Fungi</taxon>
        <taxon>Dikarya</taxon>
        <taxon>Ascomycota</taxon>
        <taxon>Pezizomycotina</taxon>
        <taxon>Sordariomycetes</taxon>
        <taxon>Sordariomycetidae</taxon>
        <taxon>Sordariales</taxon>
        <taxon>Sordariaceae</taxon>
        <taxon>Neurospora</taxon>
    </lineage>
</organism>
<feature type="compositionally biased region" description="Low complexity" evidence="1">
    <location>
        <begin position="289"/>
        <end position="314"/>
    </location>
</feature>
<evidence type="ECO:0000256" key="1">
    <source>
        <dbReference type="SAM" id="MobiDB-lite"/>
    </source>
</evidence>
<accession>A0ABR3DS98</accession>
<feature type="signal peptide" evidence="2">
    <location>
        <begin position="1"/>
        <end position="17"/>
    </location>
</feature>
<feature type="region of interest" description="Disordered" evidence="1">
    <location>
        <begin position="120"/>
        <end position="164"/>
    </location>
</feature>
<name>A0ABR3DS98_NEUIN</name>
<protein>
    <submittedName>
        <fullName evidence="3">Uncharacterized protein</fullName>
    </submittedName>
</protein>
<comment type="caution">
    <text evidence="3">The sequence shown here is derived from an EMBL/GenBank/DDBJ whole genome shotgun (WGS) entry which is preliminary data.</text>
</comment>
<evidence type="ECO:0000313" key="4">
    <source>
        <dbReference type="Proteomes" id="UP001451303"/>
    </source>
</evidence>
<evidence type="ECO:0000313" key="3">
    <source>
        <dbReference type="EMBL" id="KAL0475539.1"/>
    </source>
</evidence>
<dbReference type="Proteomes" id="UP001451303">
    <property type="component" value="Unassembled WGS sequence"/>
</dbReference>
<feature type="compositionally biased region" description="Polar residues" evidence="1">
    <location>
        <begin position="121"/>
        <end position="144"/>
    </location>
</feature>
<sequence>MHIHSLLALTLAVTTSALPSLPGCLVTDENHSRACREVGPVQSKLEIVDGQKQQNRGGLQGQIEYVDQQIGKEIECPGCGKNIVGDIAQSRSIDHNNMVTGQGEQQLDIINGKTHEEWISVGQQQQQDSIPHGQKSNFKTGQNQKRNHLGQHFDDQSSTHGPVMYTDKTQQDELLTKGQGKTQELYNTMGQTNGRIQERDTTHNWANQLNQGQNQEQQEQFSKGTQQIEGLYATSNTHGVIQDFNKGDQNQQLYNGQQIGSTNQLYKTGQNGILVTTNPNHEQEQFNKNQGQGQQLYSGQQTHQQQQQQWNNGGSPNDILVTTTHQFYQGQPTNTQQLTNKGQGVQQLFPRQPINTQQLTNKGHGIQQLYNGQQTQQLNKIDGEQTQQLNNDGNWNHQQTATNGIIQVRHDETATGEHFDGQEQQQLAAAGNSQSKQQQQWVRQQVVTVDGKQQEVWTCV</sequence>
<keyword evidence="2" id="KW-0732">Signal</keyword>
<keyword evidence="4" id="KW-1185">Reference proteome</keyword>
<evidence type="ECO:0000256" key="2">
    <source>
        <dbReference type="SAM" id="SignalP"/>
    </source>
</evidence>
<proteinExistence type="predicted"/>
<gene>
    <name evidence="3" type="ORF">QR685DRAFT_52475</name>
</gene>